<sequence length="158" mass="17104">MAGSQNSIHKVDYVAGVVVAFSTTGVMSKDDWDQTLEQLRTREPLRGYLGTSVGTVEVSSAQRRAAVTVMTERDRPTAIVTKSRMVMGLATAASWLGAKIKAFSWEQRDQAARFLSVPEADIPAVLAALDALERAATDEEQARAKARAQARAKARAQL</sequence>
<gene>
    <name evidence="1" type="ORF">PPSIR1_15040</name>
</gene>
<protein>
    <submittedName>
        <fullName evidence="1">Uncharacterized protein</fullName>
    </submittedName>
</protein>
<accession>A6G6D5</accession>
<proteinExistence type="predicted"/>
<evidence type="ECO:0000313" key="1">
    <source>
        <dbReference type="EMBL" id="EDM78564.1"/>
    </source>
</evidence>
<evidence type="ECO:0000313" key="2">
    <source>
        <dbReference type="Proteomes" id="UP000005801"/>
    </source>
</evidence>
<reference evidence="1 2" key="1">
    <citation type="submission" date="2007-06" db="EMBL/GenBank/DDBJ databases">
        <authorList>
            <person name="Shimkets L."/>
            <person name="Ferriera S."/>
            <person name="Johnson J."/>
            <person name="Kravitz S."/>
            <person name="Beeson K."/>
            <person name="Sutton G."/>
            <person name="Rogers Y.-H."/>
            <person name="Friedman R."/>
            <person name="Frazier M."/>
            <person name="Venter J.C."/>
        </authorList>
    </citation>
    <scope>NUCLEOTIDE SEQUENCE [LARGE SCALE GENOMIC DNA]</scope>
    <source>
        <strain evidence="1 2">SIR-1</strain>
    </source>
</reference>
<organism evidence="1 2">
    <name type="scientific">Plesiocystis pacifica SIR-1</name>
    <dbReference type="NCBI Taxonomy" id="391625"/>
    <lineage>
        <taxon>Bacteria</taxon>
        <taxon>Pseudomonadati</taxon>
        <taxon>Myxococcota</taxon>
        <taxon>Polyangia</taxon>
        <taxon>Nannocystales</taxon>
        <taxon>Nannocystaceae</taxon>
        <taxon>Plesiocystis</taxon>
    </lineage>
</organism>
<comment type="caution">
    <text evidence="1">The sequence shown here is derived from an EMBL/GenBank/DDBJ whole genome shotgun (WGS) entry which is preliminary data.</text>
</comment>
<keyword evidence="2" id="KW-1185">Reference proteome</keyword>
<name>A6G6D5_9BACT</name>
<dbReference type="RefSeq" id="WP_006972284.1">
    <property type="nucleotide sequence ID" value="NZ_ABCS01000029.1"/>
</dbReference>
<dbReference type="Proteomes" id="UP000005801">
    <property type="component" value="Unassembled WGS sequence"/>
</dbReference>
<dbReference type="AlphaFoldDB" id="A6G6D5"/>
<dbReference type="EMBL" id="ABCS01000029">
    <property type="protein sequence ID" value="EDM78564.1"/>
    <property type="molecule type" value="Genomic_DNA"/>
</dbReference>